<feature type="domain" description="DUF6378" evidence="1">
    <location>
        <begin position="6"/>
        <end position="92"/>
    </location>
</feature>
<sequence length="98" mass="10767">MNREMCLDEAKKCVCTDRNQQYGEPEQNFAVIAQLWQAYLQATLKSDEIEILPGDVAMMMVLFKTGRVATAKVGKADNFVDLAGYAACGCELATGQEP</sequence>
<protein>
    <recommendedName>
        <fullName evidence="1">DUF6378 domain-containing protein</fullName>
    </recommendedName>
</protein>
<evidence type="ECO:0000313" key="2">
    <source>
        <dbReference type="EMBL" id="DAD96327.1"/>
    </source>
</evidence>
<organism evidence="2">
    <name type="scientific">Myoviridae sp. ctagO6</name>
    <dbReference type="NCBI Taxonomy" id="2826667"/>
    <lineage>
        <taxon>Viruses</taxon>
        <taxon>Duplodnaviria</taxon>
        <taxon>Heunggongvirae</taxon>
        <taxon>Uroviricota</taxon>
        <taxon>Caudoviricetes</taxon>
    </lineage>
</organism>
<evidence type="ECO:0000259" key="1">
    <source>
        <dbReference type="Pfam" id="PF19905"/>
    </source>
</evidence>
<name>A0A8S5NPM7_9CAUD</name>
<proteinExistence type="predicted"/>
<dbReference type="Pfam" id="PF19905">
    <property type="entry name" value="DUF6378"/>
    <property type="match status" value="1"/>
</dbReference>
<dbReference type="InterPro" id="IPR045958">
    <property type="entry name" value="DUF6378"/>
</dbReference>
<dbReference type="EMBL" id="BK015215">
    <property type="protein sequence ID" value="DAD96327.1"/>
    <property type="molecule type" value="Genomic_DNA"/>
</dbReference>
<reference evidence="2" key="1">
    <citation type="journal article" date="2021" name="Proc. Natl. Acad. Sci. U.S.A.">
        <title>A Catalog of Tens of Thousands of Viruses from Human Metagenomes Reveals Hidden Associations with Chronic Diseases.</title>
        <authorList>
            <person name="Tisza M.J."/>
            <person name="Buck C.B."/>
        </authorList>
    </citation>
    <scope>NUCLEOTIDE SEQUENCE</scope>
    <source>
        <strain evidence="2">CtagO6</strain>
    </source>
</reference>
<accession>A0A8S5NPM7</accession>